<feature type="compositionally biased region" description="Basic and acidic residues" evidence="1">
    <location>
        <begin position="406"/>
        <end position="415"/>
    </location>
</feature>
<evidence type="ECO:0000259" key="2">
    <source>
        <dbReference type="Pfam" id="PF20149"/>
    </source>
</evidence>
<organism evidence="3 4">
    <name type="scientific">Mycena metata</name>
    <dbReference type="NCBI Taxonomy" id="1033252"/>
    <lineage>
        <taxon>Eukaryota</taxon>
        <taxon>Fungi</taxon>
        <taxon>Dikarya</taxon>
        <taxon>Basidiomycota</taxon>
        <taxon>Agaricomycotina</taxon>
        <taxon>Agaricomycetes</taxon>
        <taxon>Agaricomycetidae</taxon>
        <taxon>Agaricales</taxon>
        <taxon>Marasmiineae</taxon>
        <taxon>Mycenaceae</taxon>
        <taxon>Mycena</taxon>
    </lineage>
</organism>
<evidence type="ECO:0000313" key="3">
    <source>
        <dbReference type="EMBL" id="KAJ7742814.1"/>
    </source>
</evidence>
<feature type="compositionally biased region" description="Acidic residues" evidence="1">
    <location>
        <begin position="291"/>
        <end position="300"/>
    </location>
</feature>
<proteinExistence type="predicted"/>
<feature type="region of interest" description="Disordered" evidence="1">
    <location>
        <begin position="265"/>
        <end position="284"/>
    </location>
</feature>
<gene>
    <name evidence="3" type="ORF">B0H16DRAFT_1860551</name>
</gene>
<comment type="caution">
    <text evidence="3">The sequence shown here is derived from an EMBL/GenBank/DDBJ whole genome shotgun (WGS) entry which is preliminary data.</text>
</comment>
<name>A0AAD7IH26_9AGAR</name>
<feature type="compositionally biased region" description="Acidic residues" evidence="1">
    <location>
        <begin position="173"/>
        <end position="204"/>
    </location>
</feature>
<feature type="region of interest" description="Disordered" evidence="1">
    <location>
        <begin position="291"/>
        <end position="353"/>
    </location>
</feature>
<dbReference type="Proteomes" id="UP001215598">
    <property type="component" value="Unassembled WGS sequence"/>
</dbReference>
<dbReference type="SUPFAM" id="SSF48452">
    <property type="entry name" value="TPR-like"/>
    <property type="match status" value="1"/>
</dbReference>
<feature type="region of interest" description="Disordered" evidence="1">
    <location>
        <begin position="368"/>
        <end position="421"/>
    </location>
</feature>
<evidence type="ECO:0000256" key="1">
    <source>
        <dbReference type="SAM" id="MobiDB-lite"/>
    </source>
</evidence>
<dbReference type="InterPro" id="IPR045341">
    <property type="entry name" value="DUF6532"/>
</dbReference>
<reference evidence="3" key="1">
    <citation type="submission" date="2023-03" db="EMBL/GenBank/DDBJ databases">
        <title>Massive genome expansion in bonnet fungi (Mycena s.s.) driven by repeated elements and novel gene families across ecological guilds.</title>
        <authorList>
            <consortium name="Lawrence Berkeley National Laboratory"/>
            <person name="Harder C.B."/>
            <person name="Miyauchi S."/>
            <person name="Viragh M."/>
            <person name="Kuo A."/>
            <person name="Thoen E."/>
            <person name="Andreopoulos B."/>
            <person name="Lu D."/>
            <person name="Skrede I."/>
            <person name="Drula E."/>
            <person name="Henrissat B."/>
            <person name="Morin E."/>
            <person name="Kohler A."/>
            <person name="Barry K."/>
            <person name="LaButti K."/>
            <person name="Morin E."/>
            <person name="Salamov A."/>
            <person name="Lipzen A."/>
            <person name="Mereny Z."/>
            <person name="Hegedus B."/>
            <person name="Baldrian P."/>
            <person name="Stursova M."/>
            <person name="Weitz H."/>
            <person name="Taylor A."/>
            <person name="Grigoriev I.V."/>
            <person name="Nagy L.G."/>
            <person name="Martin F."/>
            <person name="Kauserud H."/>
        </authorList>
    </citation>
    <scope>NUCLEOTIDE SEQUENCE</scope>
    <source>
        <strain evidence="3">CBHHK182m</strain>
    </source>
</reference>
<dbReference type="Gene3D" id="1.25.40.10">
    <property type="entry name" value="Tetratricopeptide repeat domain"/>
    <property type="match status" value="2"/>
</dbReference>
<feature type="region of interest" description="Disordered" evidence="1">
    <location>
        <begin position="69"/>
        <end position="100"/>
    </location>
</feature>
<accession>A0AAD7IH26</accession>
<evidence type="ECO:0000313" key="4">
    <source>
        <dbReference type="Proteomes" id="UP001215598"/>
    </source>
</evidence>
<feature type="compositionally biased region" description="Low complexity" evidence="1">
    <location>
        <begin position="152"/>
        <end position="167"/>
    </location>
</feature>
<keyword evidence="4" id="KW-1185">Reference proteome</keyword>
<dbReference type="EMBL" id="JARKIB010000093">
    <property type="protein sequence ID" value="KAJ7742814.1"/>
    <property type="molecule type" value="Genomic_DNA"/>
</dbReference>
<dbReference type="Pfam" id="PF20149">
    <property type="entry name" value="DUF6532"/>
    <property type="match status" value="1"/>
</dbReference>
<feature type="domain" description="DUF6532" evidence="2">
    <location>
        <begin position="475"/>
        <end position="682"/>
    </location>
</feature>
<sequence>MPPASTLTPAEKRKITMAAKAEKDRQQQAAFVAAAKKSGGRTAKVKANDNAVWTADLSVAAALSVAARKRTLSTAEPSETAKKARGSKAASDSDFKDTPAFVIPPKASVVKTRNRIDFTNLPVRPAAKVTTGKAASRKGKAPTFAKKPVTQAKPSAKSSKPVKIAPARVVAESESDEAQESEEKSDDGESDTAEDIAPNEDEFVNEVPRVVSKKSKAINISDIDMNSDQELNEVPRVVSKKSKAINISDIDIDSDQEFIEIDKPRMRRRQLKEEPASDDSFPDAPARIIIDEDGDVDSDLDVPRAVTFGHSRRSSTSSRSSGWDVRVPDSEPEEVIDNISRPNPKKRQPYDDDADMRMHEAIAKGLTAVDRYSHSRRSSTSSRAPPTFQLSDYPRKPRKVSAARQKQADMERPEVRPGPNMANQLDRIVAAAADAASRPESDWHLSARILFPAPGKDIGLTGQTDELKAVLHGCIDFIKLSLLFDDAYPVVLARGGFARTYLLMAAQHPAAIHIKNRLTNDLSFATRLADIPLDRINTTRADFKDVAYQDLGGYYRFALLAPEDVKNAVNACLQDHKYIFPVDAVTKRLKVELPFQHEAIVNVLRKAVFTGQFKTKNLHRFKSTNEKHPERLELPDAMICLGATAVYAGLTAFCATGKHQKIPFTASAYEDVYRNHMRTLADTRANSPKALHLVLHGLFNLVTLHGVPRSLAYLPMNSIPLRGAVSAPTFFDVNPEKEINLRRKIPSDYPKLWGNLTEFPKEVFPDVWDPAESRKEIEEFLSLLTDIPTLALMITMRGAERPGKVQWTRPFLLPLQPLSQEAAQKMFFDIADDAHSTEEVNNVLALTDNMPLAINLLAHLVDTEGCSKILSRWETKKTALLSDGYDKKSNLEISILLSLASSRITSMPHSQDLLSLLSILPDGLSDVELKQANFPVKDILGCKTALLRTALAYTDDHKRLKVLVPIRQYMQASLPATAEMIHPLSSTSRGSLNWTLPTSRIAVNFVNIQNILQYGLHLGHPDLIDSIYCTCHLNRFSGVAGKGGISLLRFISPMLPQLRDPRLEVYVITEALGSWTSALPPMTESIIRAEKLIDCFDDPEVKCAFYLCLARHNFHYEGDTQMAIKHGQQALSLAQSTENHRLPSYALIQFSVIKWSLGDYATGKVYAQQSQSLARIHGELSIEATGLRYEILSRIPLGDFTQCVSLTERALALLALCGLSESFEAHALMGSLAGVYEAKSEYLKAYDIHNHLLQVDHPWRHALTLLNLAEIEVSMGVEKHEIQRKITMAQKTLKAAGLIRMTTACDYIQANLNLREGDTSDFLFRKCLQAGLGKDSELVGNCLEKLGDVSCWEGSHHDPSWSTILLVDCLKQKQKLGIHKALQFIGDIFLRENEEATAISLFTLALQGFTQMDVHRSRAECMIRLGDISEKNGDLLKALELWEMARPLFERSSQTKRIQDIDERLGRADVRLGRMEAVGEDESLELDEVEVAPVVNCVSPKKEKLSSRPPG</sequence>
<feature type="region of interest" description="Disordered" evidence="1">
    <location>
        <begin position="124"/>
        <end position="208"/>
    </location>
</feature>
<dbReference type="InterPro" id="IPR011990">
    <property type="entry name" value="TPR-like_helical_dom_sf"/>
</dbReference>
<protein>
    <recommendedName>
        <fullName evidence="2">DUF6532 domain-containing protein</fullName>
    </recommendedName>
</protein>